<evidence type="ECO:0000256" key="14">
    <source>
        <dbReference type="RuleBase" id="RU003658"/>
    </source>
</evidence>
<evidence type="ECO:0000256" key="6">
    <source>
        <dbReference type="ARBA" id="ARBA00018464"/>
    </source>
</evidence>
<dbReference type="PANTHER" id="PTHR43090:SF2">
    <property type="entry name" value="1-(5-PHOSPHORIBOSYL)-5-[(5-PHOSPHORIBOSYLAMINO)METHYLIDENEAMINO] IMIDAZOLE-4-CARBOXAMIDE ISOMERASE"/>
    <property type="match status" value="1"/>
</dbReference>
<keyword evidence="10 12" id="KW-0413">Isomerase</keyword>
<name>A0A1D7QSJ7_9BACI</name>
<dbReference type="SUPFAM" id="SSF51366">
    <property type="entry name" value="Ribulose-phoshate binding barrel"/>
    <property type="match status" value="1"/>
</dbReference>
<dbReference type="CDD" id="cd04732">
    <property type="entry name" value="HisA"/>
    <property type="match status" value="1"/>
</dbReference>
<dbReference type="STRING" id="632773.BBEV_0574"/>
<dbReference type="InterPro" id="IPR006063">
    <property type="entry name" value="HisA_bact_arch"/>
</dbReference>
<dbReference type="OrthoDB" id="9807749at2"/>
<comment type="catalytic activity">
    <reaction evidence="1 12 14">
        <text>1-(5-phospho-beta-D-ribosyl)-5-[(5-phospho-beta-D-ribosylamino)methylideneamino]imidazole-4-carboxamide = 5-[(5-phospho-1-deoxy-D-ribulos-1-ylimino)methylamino]-1-(5-phospho-beta-D-ribosyl)imidazole-4-carboxamide</text>
        <dbReference type="Rhea" id="RHEA:15469"/>
        <dbReference type="ChEBI" id="CHEBI:58435"/>
        <dbReference type="ChEBI" id="CHEBI:58525"/>
        <dbReference type="EC" id="5.3.1.16"/>
    </reaction>
</comment>
<dbReference type="NCBIfam" id="TIGR00007">
    <property type="entry name" value="1-(5-phosphoribosyl)-5-[(5-phosphoribosylamino)methylideneamino]imidazole-4-carboxamide isomerase"/>
    <property type="match status" value="1"/>
</dbReference>
<feature type="active site" description="Proton donor" evidence="12">
    <location>
        <position position="133"/>
    </location>
</feature>
<dbReference type="InterPro" id="IPR013785">
    <property type="entry name" value="Aldolase_TIM"/>
</dbReference>
<reference evidence="15 16" key="1">
    <citation type="submission" date="2015-08" db="EMBL/GenBank/DDBJ databases">
        <title>The complete genome sequence of Bacillus beveridgei MLTeJB.</title>
        <authorList>
            <person name="Hanson T.E."/>
            <person name="Mesa C."/>
            <person name="Basesman S.M."/>
            <person name="Oremland R.S."/>
        </authorList>
    </citation>
    <scope>NUCLEOTIDE SEQUENCE [LARGE SCALE GENOMIC DNA]</scope>
    <source>
        <strain evidence="15 16">MLTeJB</strain>
    </source>
</reference>
<evidence type="ECO:0000256" key="11">
    <source>
        <dbReference type="ARBA" id="ARBA00030547"/>
    </source>
</evidence>
<sequence>MPQFHVYPAIDIRGGKCVRLLQGDYDQETVYGDSPFDMAKSFVEKGATWVHMVDLDGAKAGQPVNHEAVMKAARDLDAAIQVGGGIRTREDIIQYLDAGVDRVILGSAAISDPAFVQAMLQEFGGERIAIGIDARDGYVATHGWLETSTVKAEELGRTLAAHGAETFIMTDISRDGMLTGPNVEAIAALAKVTGKNVIASGGVSELSDLTELKEKCRDGVSGAIVGKAIYTGRIDVTTALQEVQGPC</sequence>
<dbReference type="InterPro" id="IPR011060">
    <property type="entry name" value="RibuloseP-bd_barrel"/>
</dbReference>
<evidence type="ECO:0000256" key="8">
    <source>
        <dbReference type="ARBA" id="ARBA00022605"/>
    </source>
</evidence>
<dbReference type="FunFam" id="3.20.20.70:FF:000009">
    <property type="entry name" value="1-(5-phosphoribosyl)-5-[(5-phosphoribosylamino)methylideneamino] imidazole-4-carboxamide isomerase"/>
    <property type="match status" value="1"/>
</dbReference>
<dbReference type="AlphaFoldDB" id="A0A1D7QSJ7"/>
<comment type="subcellular location">
    <subcellularLocation>
        <location evidence="2 12 14">Cytoplasm</location>
    </subcellularLocation>
</comment>
<dbReference type="Pfam" id="PF00977">
    <property type="entry name" value="His_biosynth"/>
    <property type="match status" value="1"/>
</dbReference>
<dbReference type="GO" id="GO:0005737">
    <property type="term" value="C:cytoplasm"/>
    <property type="evidence" value="ECO:0007669"/>
    <property type="project" value="UniProtKB-SubCell"/>
</dbReference>
<dbReference type="HAMAP" id="MF_01014">
    <property type="entry name" value="HisA"/>
    <property type="match status" value="1"/>
</dbReference>
<feature type="active site" description="Proton acceptor" evidence="12">
    <location>
        <position position="11"/>
    </location>
</feature>
<organism evidence="15 16">
    <name type="scientific">Salisediminibacterium beveridgei</name>
    <dbReference type="NCBI Taxonomy" id="632773"/>
    <lineage>
        <taxon>Bacteria</taxon>
        <taxon>Bacillati</taxon>
        <taxon>Bacillota</taxon>
        <taxon>Bacilli</taxon>
        <taxon>Bacillales</taxon>
        <taxon>Bacillaceae</taxon>
        <taxon>Salisediminibacterium</taxon>
    </lineage>
</organism>
<evidence type="ECO:0000256" key="10">
    <source>
        <dbReference type="ARBA" id="ARBA00023235"/>
    </source>
</evidence>
<dbReference type="Proteomes" id="UP000094463">
    <property type="component" value="Chromosome"/>
</dbReference>
<dbReference type="InterPro" id="IPR044524">
    <property type="entry name" value="Isoase_HisA-like"/>
</dbReference>
<keyword evidence="7 12" id="KW-0963">Cytoplasm</keyword>
<evidence type="ECO:0000256" key="5">
    <source>
        <dbReference type="ARBA" id="ARBA00012550"/>
    </source>
</evidence>
<accession>A0A1D7QSJ7</accession>
<evidence type="ECO:0000256" key="7">
    <source>
        <dbReference type="ARBA" id="ARBA00022490"/>
    </source>
</evidence>
<comment type="similarity">
    <text evidence="4 12 13">Belongs to the HisA/HisF family.</text>
</comment>
<proteinExistence type="inferred from homology"/>
<evidence type="ECO:0000256" key="9">
    <source>
        <dbReference type="ARBA" id="ARBA00023102"/>
    </source>
</evidence>
<dbReference type="EC" id="5.3.1.16" evidence="5 12"/>
<protein>
    <recommendedName>
        <fullName evidence="6 12">1-(5-phosphoribosyl)-5-[(5-phosphoribosylamino)methylideneamino] imidazole-4-carboxamide isomerase</fullName>
        <ecNumber evidence="5 12">5.3.1.16</ecNumber>
    </recommendedName>
    <alternativeName>
        <fullName evidence="11 12">Phosphoribosylformimino-5-aminoimidazole carboxamide ribotide isomerase</fullName>
    </alternativeName>
</protein>
<evidence type="ECO:0000256" key="1">
    <source>
        <dbReference type="ARBA" id="ARBA00000901"/>
    </source>
</evidence>
<dbReference type="UniPathway" id="UPA00031">
    <property type="reaction ID" value="UER00009"/>
</dbReference>
<dbReference type="InterPro" id="IPR023016">
    <property type="entry name" value="HisA/PriA"/>
</dbReference>
<dbReference type="RefSeq" id="WP_069364094.1">
    <property type="nucleotide sequence ID" value="NZ_CP012502.1"/>
</dbReference>
<evidence type="ECO:0000256" key="12">
    <source>
        <dbReference type="HAMAP-Rule" id="MF_01014"/>
    </source>
</evidence>
<evidence type="ECO:0000313" key="15">
    <source>
        <dbReference type="EMBL" id="AOM81967.1"/>
    </source>
</evidence>
<dbReference type="GO" id="GO:0000162">
    <property type="term" value="P:L-tryptophan biosynthetic process"/>
    <property type="evidence" value="ECO:0007669"/>
    <property type="project" value="TreeGrafter"/>
</dbReference>
<keyword evidence="9 12" id="KW-0368">Histidine biosynthesis</keyword>
<evidence type="ECO:0000313" key="16">
    <source>
        <dbReference type="Proteomes" id="UP000094463"/>
    </source>
</evidence>
<dbReference type="GO" id="GO:0000105">
    <property type="term" value="P:L-histidine biosynthetic process"/>
    <property type="evidence" value="ECO:0007669"/>
    <property type="project" value="UniProtKB-UniRule"/>
</dbReference>
<dbReference type="EMBL" id="CP012502">
    <property type="protein sequence ID" value="AOM81967.1"/>
    <property type="molecule type" value="Genomic_DNA"/>
</dbReference>
<evidence type="ECO:0000256" key="13">
    <source>
        <dbReference type="RuleBase" id="RU003657"/>
    </source>
</evidence>
<dbReference type="InterPro" id="IPR006062">
    <property type="entry name" value="His_biosynth"/>
</dbReference>
<dbReference type="Gene3D" id="3.20.20.70">
    <property type="entry name" value="Aldolase class I"/>
    <property type="match status" value="1"/>
</dbReference>
<dbReference type="PATRIC" id="fig|632773.3.peg.618"/>
<comment type="pathway">
    <text evidence="3 12 14">Amino-acid biosynthesis; L-histidine biosynthesis; L-histidine from 5-phospho-alpha-D-ribose 1-diphosphate: step 4/9.</text>
</comment>
<keyword evidence="16" id="KW-1185">Reference proteome</keyword>
<dbReference type="KEGG" id="bbev:BBEV_0574"/>
<evidence type="ECO:0000256" key="2">
    <source>
        <dbReference type="ARBA" id="ARBA00004496"/>
    </source>
</evidence>
<keyword evidence="8 12" id="KW-0028">Amino-acid biosynthesis</keyword>
<dbReference type="PANTHER" id="PTHR43090">
    <property type="entry name" value="1-(5-PHOSPHORIBOSYL)-5-[(5-PHOSPHORIBOSYLAMINO)METHYLIDENEAMINO] IMIDAZOLE-4-CARBOXAMIDE ISOMERASE"/>
    <property type="match status" value="1"/>
</dbReference>
<evidence type="ECO:0000256" key="3">
    <source>
        <dbReference type="ARBA" id="ARBA00005133"/>
    </source>
</evidence>
<dbReference type="GO" id="GO:0003949">
    <property type="term" value="F:1-(5-phosphoribosyl)-5-[(5-phosphoribosylamino)methylideneamino]imidazole-4-carboxamide isomerase activity"/>
    <property type="evidence" value="ECO:0007669"/>
    <property type="project" value="UniProtKB-UniRule"/>
</dbReference>
<gene>
    <name evidence="12 15" type="primary">hisA</name>
    <name evidence="15" type="ORF">BBEV_0574</name>
</gene>
<evidence type="ECO:0000256" key="4">
    <source>
        <dbReference type="ARBA" id="ARBA00009667"/>
    </source>
</evidence>